<dbReference type="AlphaFoldDB" id="A0A844QQC6"/>
<dbReference type="InterPro" id="IPR029154">
    <property type="entry name" value="HIBADH-like_NADP-bd"/>
</dbReference>
<name>A0A844QQC6_9HYPH</name>
<keyword evidence="7" id="KW-1185">Reference proteome</keyword>
<proteinExistence type="predicted"/>
<dbReference type="GO" id="GO:0016616">
    <property type="term" value="F:oxidoreductase activity, acting on the CH-OH group of donors, NAD or NADP as acceptor"/>
    <property type="evidence" value="ECO:0007669"/>
    <property type="project" value="TreeGrafter"/>
</dbReference>
<organism evidence="6 7">
    <name type="scientific">Nitratireductor arenosus</name>
    <dbReference type="NCBI Taxonomy" id="2682096"/>
    <lineage>
        <taxon>Bacteria</taxon>
        <taxon>Pseudomonadati</taxon>
        <taxon>Pseudomonadota</taxon>
        <taxon>Alphaproteobacteria</taxon>
        <taxon>Hyphomicrobiales</taxon>
        <taxon>Phyllobacteriaceae</taxon>
        <taxon>Nitratireductor</taxon>
    </lineage>
</organism>
<dbReference type="InterPro" id="IPR013328">
    <property type="entry name" value="6PGD_dom2"/>
</dbReference>
<gene>
    <name evidence="6" type="ORF">GN330_21170</name>
</gene>
<dbReference type="Pfam" id="PF03446">
    <property type="entry name" value="NAD_binding_2"/>
    <property type="match status" value="1"/>
</dbReference>
<evidence type="ECO:0000256" key="3">
    <source>
        <dbReference type="PIRSR" id="PIRSR000103-1"/>
    </source>
</evidence>
<accession>A0A844QQC6</accession>
<dbReference type="InterPro" id="IPR006115">
    <property type="entry name" value="6PGDH_NADP-bd"/>
</dbReference>
<dbReference type="PANTHER" id="PTHR22981:SF7">
    <property type="entry name" value="3-HYDROXYISOBUTYRATE DEHYDROGENASE, MITOCHONDRIAL"/>
    <property type="match status" value="1"/>
</dbReference>
<evidence type="ECO:0000256" key="2">
    <source>
        <dbReference type="ARBA" id="ARBA00023027"/>
    </source>
</evidence>
<comment type="caution">
    <text evidence="6">The sequence shown here is derived from an EMBL/GenBank/DDBJ whole genome shotgun (WGS) entry which is preliminary data.</text>
</comment>
<protein>
    <submittedName>
        <fullName evidence="6">NAD-binding protein</fullName>
    </submittedName>
</protein>
<evidence type="ECO:0000313" key="7">
    <source>
        <dbReference type="Proteomes" id="UP000463224"/>
    </source>
</evidence>
<dbReference type="Pfam" id="PF14833">
    <property type="entry name" value="NAD_binding_11"/>
    <property type="match status" value="1"/>
</dbReference>
<dbReference type="InterPro" id="IPR008927">
    <property type="entry name" value="6-PGluconate_DH-like_C_sf"/>
</dbReference>
<dbReference type="InterPro" id="IPR036291">
    <property type="entry name" value="NAD(P)-bd_dom_sf"/>
</dbReference>
<evidence type="ECO:0000259" key="4">
    <source>
        <dbReference type="Pfam" id="PF03446"/>
    </source>
</evidence>
<keyword evidence="1" id="KW-0560">Oxidoreductase</keyword>
<feature type="domain" description="6-phosphogluconate dehydrogenase NADP-binding" evidence="4">
    <location>
        <begin position="1"/>
        <end position="152"/>
    </location>
</feature>
<evidence type="ECO:0000256" key="1">
    <source>
        <dbReference type="ARBA" id="ARBA00023002"/>
    </source>
</evidence>
<dbReference type="GO" id="GO:0051287">
    <property type="term" value="F:NAD binding"/>
    <property type="evidence" value="ECO:0007669"/>
    <property type="project" value="InterPro"/>
</dbReference>
<dbReference type="GO" id="GO:0050661">
    <property type="term" value="F:NADP binding"/>
    <property type="evidence" value="ECO:0007669"/>
    <property type="project" value="InterPro"/>
</dbReference>
<dbReference type="PIRSF" id="PIRSF000103">
    <property type="entry name" value="HIBADH"/>
    <property type="match status" value="1"/>
</dbReference>
<feature type="domain" description="3-hydroxyisobutyrate dehydrogenase-like NAD-binding" evidence="5">
    <location>
        <begin position="155"/>
        <end position="272"/>
    </location>
</feature>
<reference evidence="6 7" key="1">
    <citation type="submission" date="2019-12" db="EMBL/GenBank/DDBJ databases">
        <title>Nitratireductor arenosus sp. nov., Isolated from sea sand, Jeju island, South Korea.</title>
        <authorList>
            <person name="Kim W."/>
        </authorList>
    </citation>
    <scope>NUCLEOTIDE SEQUENCE [LARGE SCALE GENOMIC DNA]</scope>
    <source>
        <strain evidence="6 7">CAU 1489</strain>
    </source>
</reference>
<keyword evidence="2" id="KW-0520">NAD</keyword>
<dbReference type="SUPFAM" id="SSF51735">
    <property type="entry name" value="NAD(P)-binding Rossmann-fold domains"/>
    <property type="match status" value="1"/>
</dbReference>
<dbReference type="SUPFAM" id="SSF48179">
    <property type="entry name" value="6-phosphogluconate dehydrogenase C-terminal domain-like"/>
    <property type="match status" value="1"/>
</dbReference>
<evidence type="ECO:0000259" key="5">
    <source>
        <dbReference type="Pfam" id="PF14833"/>
    </source>
</evidence>
<dbReference type="EMBL" id="WPHG01000007">
    <property type="protein sequence ID" value="MVA99769.1"/>
    <property type="molecule type" value="Genomic_DNA"/>
</dbReference>
<evidence type="ECO:0000313" key="6">
    <source>
        <dbReference type="EMBL" id="MVA99769.1"/>
    </source>
</evidence>
<dbReference type="InterPro" id="IPR015815">
    <property type="entry name" value="HIBADH-related"/>
</dbReference>
<dbReference type="Gene3D" id="3.40.50.720">
    <property type="entry name" value="NAD(P)-binding Rossmann-like Domain"/>
    <property type="match status" value="1"/>
</dbReference>
<dbReference type="Proteomes" id="UP000463224">
    <property type="component" value="Unassembled WGS sequence"/>
</dbReference>
<feature type="active site" evidence="3">
    <location>
        <position position="161"/>
    </location>
</feature>
<dbReference type="Gene3D" id="1.10.1040.10">
    <property type="entry name" value="N-(1-d-carboxylethyl)-l-norvaline Dehydrogenase, domain 2"/>
    <property type="match status" value="1"/>
</dbReference>
<sequence>MMGRPMAERLVAAGFDVRGADMAAEARQALADKGAVVFDSARAAADGCDIVVTMLPDGSVVREVLLGEGAVATCLKPGVLVIDMSSSAPMGTRLLGAGLLERGLALVDAPVSGGVARARDGSLCIMAGGRQADVARAQPLLDAMGATVIHAGPLGCGHAAKALNNYVSAAGLAAACEATLIGEAFGVDPGTLVDILNASTGRNNSTEVKLKPHILSGSFASGFAMALMAKDLHTASDLAKELGMTACGAEQAAALWSAALADLGQGADHTLIHTFLNKRAQSRKPV</sequence>
<dbReference type="PANTHER" id="PTHR22981">
    <property type="entry name" value="3-HYDROXYISOBUTYRATE DEHYDROGENASE-RELATED"/>
    <property type="match status" value="1"/>
</dbReference>